<dbReference type="GO" id="GO:0004252">
    <property type="term" value="F:serine-type endopeptidase activity"/>
    <property type="evidence" value="ECO:0007669"/>
    <property type="project" value="InterPro"/>
</dbReference>
<gene>
    <name evidence="3" type="primary">LOC111099700</name>
</gene>
<comment type="function">
    <text evidence="1">Peroxisomal protease that mediates both the removal of the leader peptide from proteins containing a PTS2 target sequence and processes several PTS1-containing proteins. Catalyzes the processing of PTS1-proteins involved in the peroxisomal beta-oxidation of fatty acids.</text>
</comment>
<dbReference type="PANTHER" id="PTHR21004">
    <property type="entry name" value="SERINE PROTEASE-RELATED"/>
    <property type="match status" value="1"/>
</dbReference>
<dbReference type="InterPro" id="IPR039245">
    <property type="entry name" value="TYSND1/DEG15"/>
</dbReference>
<proteinExistence type="inferred from homology"/>
<dbReference type="InterPro" id="IPR009003">
    <property type="entry name" value="Peptidase_S1_PA"/>
</dbReference>
<dbReference type="SUPFAM" id="SSF50494">
    <property type="entry name" value="Trypsin-like serine proteases"/>
    <property type="match status" value="2"/>
</dbReference>
<dbReference type="KEGG" id="cvn:111099700"/>
<dbReference type="AlphaFoldDB" id="A0A8B8A5T4"/>
<evidence type="ECO:0000313" key="3">
    <source>
        <dbReference type="RefSeq" id="XP_022286816.1"/>
    </source>
</evidence>
<accession>A0A8B8A5T4</accession>
<dbReference type="Gene3D" id="2.40.10.10">
    <property type="entry name" value="Trypsin-like serine proteases"/>
    <property type="match status" value="2"/>
</dbReference>
<comment type="PTM">
    <text evidence="1">The full-lengh TYSND1 is the active the proteolytic processing of PTS1- and PTS2-proteins and in self-cleavage, and intermolecular self-cleavage of TYSND1 down-regulates its protease activity.</text>
</comment>
<dbReference type="GO" id="GO:0016485">
    <property type="term" value="P:protein processing"/>
    <property type="evidence" value="ECO:0007669"/>
    <property type="project" value="InterPro"/>
</dbReference>
<dbReference type="PANTHER" id="PTHR21004:SF0">
    <property type="entry name" value="PEROXISOMAL LEADER PEPTIDE-PROCESSING PROTEASE"/>
    <property type="match status" value="1"/>
</dbReference>
<evidence type="ECO:0000256" key="1">
    <source>
        <dbReference type="PIRNR" id="PIRNR037989"/>
    </source>
</evidence>
<evidence type="ECO:0000313" key="2">
    <source>
        <dbReference type="Proteomes" id="UP000694844"/>
    </source>
</evidence>
<keyword evidence="1" id="KW-0720">Serine protease</keyword>
<dbReference type="InterPro" id="IPR043504">
    <property type="entry name" value="Peptidase_S1_PA_chymotrypsin"/>
</dbReference>
<protein>
    <recommendedName>
        <fullName evidence="1">Peroxisomal leader peptide-processing protease</fullName>
        <ecNumber evidence="1">3.4.21.-</ecNumber>
    </recommendedName>
</protein>
<dbReference type="GO" id="GO:0031998">
    <property type="term" value="P:regulation of fatty acid beta-oxidation"/>
    <property type="evidence" value="ECO:0007669"/>
    <property type="project" value="TreeGrafter"/>
</dbReference>
<sequence length="553" mass="60187">MFYIWNNMRSLDDPVCGTVAVRSQRGKLLENTCSGFVVDSRAGYFLTHGTILSEQIEAKSRVFKELQSKSYCTGKQELKLLQLDVEVKLPRNVLSHLKSSSPNIDVSIAPSSAVIEGFHENLCTRFHGKVCSIFSVLPLKHILNKLMPSDNWEFGDDLSNKNKKEKSNSVVFHELLSCFVLIEMFDWIPFHLTFGIKSSSQNAIGDPVEIISTPFGGLNPEVFLNARSSGIISNFAGKGKILLMTDARCVPGSEGGLLLERSSTRCVLGVMIATLCWKNNEWVGLSLACALPDIMSAIEAIPVNVSPTFLSLESKSVSNPVLQQVLHSVPIISVRGSWGSGFTVGTHGNEVILLTCSHVVKDCNYTSARVKWPSGNIYTGKLIYRNHSTPTFDLALLSVKVKSSDIPSTPQMANVQEGEPVFGVGHAIFNEEYDLLASGTSGIVSKVHRIRNTIVMIQTTCAIHAGASGGPVINRQGEVIGVTVCNAKDVTSGASYPHVNMCVPMETVLPIIQQFLQTEDISVLEGLQIQDPFVQGLWGLETGLKGPLIPSKL</sequence>
<keyword evidence="1" id="KW-0576">Peroxisome</keyword>
<keyword evidence="1" id="KW-0645">Protease</keyword>
<comment type="subcellular location">
    <subcellularLocation>
        <location evidence="1">Peroxisome</location>
    </subcellularLocation>
</comment>
<keyword evidence="2" id="KW-1185">Reference proteome</keyword>
<organism evidence="2 3">
    <name type="scientific">Crassostrea virginica</name>
    <name type="common">Eastern oyster</name>
    <dbReference type="NCBI Taxonomy" id="6565"/>
    <lineage>
        <taxon>Eukaryota</taxon>
        <taxon>Metazoa</taxon>
        <taxon>Spiralia</taxon>
        <taxon>Lophotrochozoa</taxon>
        <taxon>Mollusca</taxon>
        <taxon>Bivalvia</taxon>
        <taxon>Autobranchia</taxon>
        <taxon>Pteriomorphia</taxon>
        <taxon>Ostreida</taxon>
        <taxon>Ostreoidea</taxon>
        <taxon>Ostreidae</taxon>
        <taxon>Crassostrea</taxon>
    </lineage>
</organism>
<dbReference type="OrthoDB" id="17845at2759"/>
<comment type="similarity">
    <text evidence="1">Belongs to the peptidase S1B family.</text>
</comment>
<dbReference type="Pfam" id="PF13365">
    <property type="entry name" value="Trypsin_2"/>
    <property type="match status" value="1"/>
</dbReference>
<dbReference type="RefSeq" id="XP_022286816.1">
    <property type="nucleotide sequence ID" value="XM_022431108.1"/>
</dbReference>
<dbReference type="GO" id="GO:0005777">
    <property type="term" value="C:peroxisome"/>
    <property type="evidence" value="ECO:0007669"/>
    <property type="project" value="UniProtKB-SubCell"/>
</dbReference>
<dbReference type="Proteomes" id="UP000694844">
    <property type="component" value="Chromosome 6"/>
</dbReference>
<reference evidence="3" key="1">
    <citation type="submission" date="2025-08" db="UniProtKB">
        <authorList>
            <consortium name="RefSeq"/>
        </authorList>
    </citation>
    <scope>IDENTIFICATION</scope>
    <source>
        <tissue evidence="3">Whole sample</tissue>
    </source>
</reference>
<dbReference type="EC" id="3.4.21.-" evidence="1"/>
<name>A0A8B8A5T4_CRAVI</name>
<dbReference type="GeneID" id="111099700"/>
<keyword evidence="1" id="KW-0378">Hydrolase</keyword>